<gene>
    <name evidence="2" type="ORF">COX77_00435</name>
</gene>
<protein>
    <recommendedName>
        <fullName evidence="1">Carbohydrate kinase PfkB domain-containing protein</fullName>
    </recommendedName>
</protein>
<organism evidence="2 3">
    <name type="scientific">Candidatus Komeilibacteria bacterium CG_4_10_14_0_2_um_filter_37_10</name>
    <dbReference type="NCBI Taxonomy" id="1974470"/>
    <lineage>
        <taxon>Bacteria</taxon>
        <taxon>Candidatus Komeiliibacteriota</taxon>
    </lineage>
</organism>
<reference evidence="3" key="1">
    <citation type="submission" date="2017-09" db="EMBL/GenBank/DDBJ databases">
        <title>Depth-based differentiation of microbial function through sediment-hosted aquifers and enrichment of novel symbionts in the deep terrestrial subsurface.</title>
        <authorList>
            <person name="Probst A.J."/>
            <person name="Ladd B."/>
            <person name="Jarett J.K."/>
            <person name="Geller-Mcgrath D.E."/>
            <person name="Sieber C.M.K."/>
            <person name="Emerson J.B."/>
            <person name="Anantharaman K."/>
            <person name="Thomas B.C."/>
            <person name="Malmstrom R."/>
            <person name="Stieglmeier M."/>
            <person name="Klingl A."/>
            <person name="Woyke T."/>
            <person name="Ryan C.M."/>
            <person name="Banfield J.F."/>
        </authorList>
    </citation>
    <scope>NUCLEOTIDE SEQUENCE [LARGE SCALE GENOMIC DNA]</scope>
</reference>
<dbReference type="InterPro" id="IPR011611">
    <property type="entry name" value="PfkB_dom"/>
</dbReference>
<accession>A0A2M7VGP0</accession>
<comment type="caution">
    <text evidence="2">The sequence shown here is derived from an EMBL/GenBank/DDBJ whole genome shotgun (WGS) entry which is preliminary data.</text>
</comment>
<dbReference type="EMBL" id="PFPO01000010">
    <property type="protein sequence ID" value="PIZ99806.1"/>
    <property type="molecule type" value="Genomic_DNA"/>
</dbReference>
<dbReference type="Pfam" id="PF00294">
    <property type="entry name" value="PfkB"/>
    <property type="match status" value="1"/>
</dbReference>
<evidence type="ECO:0000313" key="3">
    <source>
        <dbReference type="Proteomes" id="UP000230405"/>
    </source>
</evidence>
<feature type="non-terminal residue" evidence="2">
    <location>
        <position position="200"/>
    </location>
</feature>
<dbReference type="AlphaFoldDB" id="A0A2M7VGP0"/>
<sequence length="200" mass="22935">MKNKFDIISIGGLTQDYICNTYGAIEIKKNNNEKYIAFDFGSKHYIDLQSKSFGGGALNSAASFSRLGLRIAVASIIGNDIIGQEVKYYLKNKKINETFLQTAKQKATAFSFIMNSTIIRDHLLFVYPGATERLRLIKSLSMNNHQTKYYFVTALVGPYADYNLHYLWSLAQTKKIKVFWNPGLQQIEQIKIWQKYFNTV</sequence>
<dbReference type="Gene3D" id="3.40.1190.20">
    <property type="match status" value="1"/>
</dbReference>
<evidence type="ECO:0000313" key="2">
    <source>
        <dbReference type="EMBL" id="PIZ99806.1"/>
    </source>
</evidence>
<dbReference type="Proteomes" id="UP000230405">
    <property type="component" value="Unassembled WGS sequence"/>
</dbReference>
<name>A0A2M7VGP0_9BACT</name>
<proteinExistence type="predicted"/>
<dbReference type="InterPro" id="IPR029056">
    <property type="entry name" value="Ribokinase-like"/>
</dbReference>
<dbReference type="SUPFAM" id="SSF53613">
    <property type="entry name" value="Ribokinase-like"/>
    <property type="match status" value="1"/>
</dbReference>
<evidence type="ECO:0000259" key="1">
    <source>
        <dbReference type="Pfam" id="PF00294"/>
    </source>
</evidence>
<feature type="domain" description="Carbohydrate kinase PfkB" evidence="1">
    <location>
        <begin position="30"/>
        <end position="175"/>
    </location>
</feature>